<sequence length="128" mass="14306">MITAEGKTIGHLRSKYRQVGVRKIIPDVIAELFWVAQQIDGQVRIISAAYTFDLGWPIVLPSAVRVIADISFAVPLTTHRLRVCLQYCAGCFLSCLALLCSSPAVHIISCDRFSGLTWYPLLGKRRSW</sequence>
<organism evidence="1 2">
    <name type="scientific">Galerina marginata (strain CBS 339.88)</name>
    <dbReference type="NCBI Taxonomy" id="685588"/>
    <lineage>
        <taxon>Eukaryota</taxon>
        <taxon>Fungi</taxon>
        <taxon>Dikarya</taxon>
        <taxon>Basidiomycota</taxon>
        <taxon>Agaricomycotina</taxon>
        <taxon>Agaricomycetes</taxon>
        <taxon>Agaricomycetidae</taxon>
        <taxon>Agaricales</taxon>
        <taxon>Agaricineae</taxon>
        <taxon>Strophariaceae</taxon>
        <taxon>Galerina</taxon>
    </lineage>
</organism>
<protein>
    <submittedName>
        <fullName evidence="1">Uncharacterized protein</fullName>
    </submittedName>
</protein>
<evidence type="ECO:0000313" key="1">
    <source>
        <dbReference type="EMBL" id="KDR80235.1"/>
    </source>
</evidence>
<reference evidence="2" key="1">
    <citation type="journal article" date="2014" name="Proc. Natl. Acad. Sci. U.S.A.">
        <title>Extensive sampling of basidiomycete genomes demonstrates inadequacy of the white-rot/brown-rot paradigm for wood decay fungi.</title>
        <authorList>
            <person name="Riley R."/>
            <person name="Salamov A.A."/>
            <person name="Brown D.W."/>
            <person name="Nagy L.G."/>
            <person name="Floudas D."/>
            <person name="Held B.W."/>
            <person name="Levasseur A."/>
            <person name="Lombard V."/>
            <person name="Morin E."/>
            <person name="Otillar R."/>
            <person name="Lindquist E.A."/>
            <person name="Sun H."/>
            <person name="LaButti K.M."/>
            <person name="Schmutz J."/>
            <person name="Jabbour D."/>
            <person name="Luo H."/>
            <person name="Baker S.E."/>
            <person name="Pisabarro A.G."/>
            <person name="Walton J.D."/>
            <person name="Blanchette R.A."/>
            <person name="Henrissat B."/>
            <person name="Martin F."/>
            <person name="Cullen D."/>
            <person name="Hibbett D.S."/>
            <person name="Grigoriev I.V."/>
        </authorList>
    </citation>
    <scope>NUCLEOTIDE SEQUENCE [LARGE SCALE GENOMIC DNA]</scope>
    <source>
        <strain evidence="2">CBS 339.88</strain>
    </source>
</reference>
<name>A0A067TAI7_GALM3</name>
<evidence type="ECO:0000313" key="2">
    <source>
        <dbReference type="Proteomes" id="UP000027222"/>
    </source>
</evidence>
<proteinExistence type="predicted"/>
<keyword evidence="2" id="KW-1185">Reference proteome</keyword>
<dbReference type="HOGENOM" id="CLU_1959756_0_0_1"/>
<dbReference type="AlphaFoldDB" id="A0A067TAI7"/>
<dbReference type="EMBL" id="KL142372">
    <property type="protein sequence ID" value="KDR80235.1"/>
    <property type="molecule type" value="Genomic_DNA"/>
</dbReference>
<gene>
    <name evidence="1" type="ORF">GALMADRAFT_1186346</name>
</gene>
<dbReference type="Proteomes" id="UP000027222">
    <property type="component" value="Unassembled WGS sequence"/>
</dbReference>
<accession>A0A067TAI7</accession>